<evidence type="ECO:0000256" key="7">
    <source>
        <dbReference type="SAM" id="SignalP"/>
    </source>
</evidence>
<comment type="subcellular location">
    <subcellularLocation>
        <location evidence="1">Cell envelope</location>
    </subcellularLocation>
</comment>
<evidence type="ECO:0000256" key="1">
    <source>
        <dbReference type="ARBA" id="ARBA00004196"/>
    </source>
</evidence>
<keyword evidence="10" id="KW-1185">Reference proteome</keyword>
<dbReference type="SUPFAM" id="SSF81296">
    <property type="entry name" value="E set domains"/>
    <property type="match status" value="1"/>
</dbReference>
<keyword evidence="4" id="KW-0186">Copper</keyword>
<dbReference type="InterPro" id="IPR014755">
    <property type="entry name" value="Cu-Rt/internalin_Ig-like"/>
</dbReference>
<dbReference type="EMBL" id="JAMQJY010000001">
    <property type="protein sequence ID" value="MCM2674125.1"/>
    <property type="molecule type" value="Genomic_DNA"/>
</dbReference>
<evidence type="ECO:0000256" key="4">
    <source>
        <dbReference type="ARBA" id="ARBA00023008"/>
    </source>
</evidence>
<keyword evidence="6" id="KW-1133">Transmembrane helix</keyword>
<proteinExistence type="predicted"/>
<feature type="domain" description="CopC" evidence="8">
    <location>
        <begin position="26"/>
        <end position="118"/>
    </location>
</feature>
<keyword evidence="3 7" id="KW-0732">Signal</keyword>
<dbReference type="Proteomes" id="UP001203665">
    <property type="component" value="Unassembled WGS sequence"/>
</dbReference>
<keyword evidence="6" id="KW-0472">Membrane</keyword>
<dbReference type="Pfam" id="PF04234">
    <property type="entry name" value="CopC"/>
    <property type="match status" value="1"/>
</dbReference>
<feature type="signal peptide" evidence="7">
    <location>
        <begin position="1"/>
        <end position="21"/>
    </location>
</feature>
<dbReference type="InterPro" id="IPR014756">
    <property type="entry name" value="Ig_E-set"/>
</dbReference>
<feature type="region of interest" description="Disordered" evidence="5">
    <location>
        <begin position="124"/>
        <end position="170"/>
    </location>
</feature>
<dbReference type="PANTHER" id="PTHR34820:SF4">
    <property type="entry name" value="INNER MEMBRANE PROTEIN YEBZ"/>
    <property type="match status" value="1"/>
</dbReference>
<evidence type="ECO:0000256" key="2">
    <source>
        <dbReference type="ARBA" id="ARBA00022723"/>
    </source>
</evidence>
<evidence type="ECO:0000313" key="9">
    <source>
        <dbReference type="EMBL" id="MCM2674125.1"/>
    </source>
</evidence>
<dbReference type="RefSeq" id="WP_251603129.1">
    <property type="nucleotide sequence ID" value="NZ_JAMQJY010000001.1"/>
</dbReference>
<dbReference type="InterPro" id="IPR007348">
    <property type="entry name" value="CopC_dom"/>
</dbReference>
<evidence type="ECO:0000259" key="8">
    <source>
        <dbReference type="Pfam" id="PF04234"/>
    </source>
</evidence>
<feature type="transmembrane region" description="Helical" evidence="6">
    <location>
        <begin position="172"/>
        <end position="191"/>
    </location>
</feature>
<evidence type="ECO:0000256" key="6">
    <source>
        <dbReference type="SAM" id="Phobius"/>
    </source>
</evidence>
<dbReference type="InterPro" id="IPR032694">
    <property type="entry name" value="CopC/D"/>
</dbReference>
<reference evidence="9" key="1">
    <citation type="submission" date="2022-06" db="EMBL/GenBank/DDBJ databases">
        <title>Alkalicoccobacillus porphyridii sp. nov., isolated from a marine red alga, Porphyridium purpureum and reclassification of Shouchella plakortidis and Shouchella gibsonii as Alkalicoccobacillus plakortidis comb. nov. and Alkalicoccobacillus gibsonii comb. nov.</title>
        <authorList>
            <person name="Kim K.H."/>
            <person name="Lee J.K."/>
            <person name="Han D.M."/>
            <person name="Baek J.H."/>
            <person name="Jeon C.O."/>
        </authorList>
    </citation>
    <scope>NUCLEOTIDE SEQUENCE</scope>
    <source>
        <strain evidence="9">DSM 19153</strain>
    </source>
</reference>
<sequence length="196" mass="21045">MKAKVASLFLVVGLIIGGAPAVTYAHSHLESTVPEDGQTVDEAVETIELSFDGGIEQASDVQVFTEAGDEIEPAAVTITSPEIEVELTEPLENGEYRVTYNIISADTHPVEGEFTFTVDAEEVAEPAEEATEEEATEEDTTSEEPAEAESEETDQSQVSDEQQEDNEESSSMLWIIGGIVLVVIVIGAVVATRKKK</sequence>
<gene>
    <name evidence="9" type="ORF">NDM98_00380</name>
</gene>
<feature type="compositionally biased region" description="Acidic residues" evidence="5">
    <location>
        <begin position="124"/>
        <end position="154"/>
    </location>
</feature>
<evidence type="ECO:0000256" key="5">
    <source>
        <dbReference type="SAM" id="MobiDB-lite"/>
    </source>
</evidence>
<keyword evidence="2" id="KW-0479">Metal-binding</keyword>
<organism evidence="9 10">
    <name type="scientific">Alkalicoccobacillus plakortidis</name>
    <dbReference type="NCBI Taxonomy" id="444060"/>
    <lineage>
        <taxon>Bacteria</taxon>
        <taxon>Bacillati</taxon>
        <taxon>Bacillota</taxon>
        <taxon>Bacilli</taxon>
        <taxon>Bacillales</taxon>
        <taxon>Bacillaceae</taxon>
        <taxon>Alkalicoccobacillus</taxon>
    </lineage>
</organism>
<comment type="caution">
    <text evidence="9">The sequence shown here is derived from an EMBL/GenBank/DDBJ whole genome shotgun (WGS) entry which is preliminary data.</text>
</comment>
<feature type="chain" id="PRO_5047371415" evidence="7">
    <location>
        <begin position="22"/>
        <end position="196"/>
    </location>
</feature>
<name>A0ABT0XEG8_9BACI</name>
<dbReference type="Gene3D" id="2.60.40.1220">
    <property type="match status" value="1"/>
</dbReference>
<keyword evidence="6" id="KW-0812">Transmembrane</keyword>
<evidence type="ECO:0000256" key="3">
    <source>
        <dbReference type="ARBA" id="ARBA00022729"/>
    </source>
</evidence>
<dbReference type="PANTHER" id="PTHR34820">
    <property type="entry name" value="INNER MEMBRANE PROTEIN YEBZ"/>
    <property type="match status" value="1"/>
</dbReference>
<protein>
    <submittedName>
        <fullName evidence="9">Copper resistance protein CopC</fullName>
    </submittedName>
</protein>
<accession>A0ABT0XEG8</accession>
<evidence type="ECO:0000313" key="10">
    <source>
        <dbReference type="Proteomes" id="UP001203665"/>
    </source>
</evidence>